<organism evidence="2 3">
    <name type="scientific">Cryoendolithus antarcticus</name>
    <dbReference type="NCBI Taxonomy" id="1507870"/>
    <lineage>
        <taxon>Eukaryota</taxon>
        <taxon>Fungi</taxon>
        <taxon>Dikarya</taxon>
        <taxon>Ascomycota</taxon>
        <taxon>Pezizomycotina</taxon>
        <taxon>Dothideomycetes</taxon>
        <taxon>Dothideomycetidae</taxon>
        <taxon>Cladosporiales</taxon>
        <taxon>Cladosporiaceae</taxon>
        <taxon>Cryoendolithus</taxon>
    </lineage>
</organism>
<dbReference type="EMBL" id="NAJO01000022">
    <property type="protein sequence ID" value="OQO04255.1"/>
    <property type="molecule type" value="Genomic_DNA"/>
</dbReference>
<dbReference type="Proteomes" id="UP000192596">
    <property type="component" value="Unassembled WGS sequence"/>
</dbReference>
<keyword evidence="3" id="KW-1185">Reference proteome</keyword>
<protein>
    <submittedName>
        <fullName evidence="2">Uncharacterized protein</fullName>
    </submittedName>
</protein>
<proteinExistence type="predicted"/>
<accession>A0A1V8SYL7</accession>
<gene>
    <name evidence="2" type="ORF">B0A48_10866</name>
</gene>
<dbReference type="AlphaFoldDB" id="A0A1V8SYL7"/>
<evidence type="ECO:0000256" key="1">
    <source>
        <dbReference type="SAM" id="MobiDB-lite"/>
    </source>
</evidence>
<reference evidence="3" key="1">
    <citation type="submission" date="2017-03" db="EMBL/GenBank/DDBJ databases">
        <title>Genomes of endolithic fungi from Antarctica.</title>
        <authorList>
            <person name="Coleine C."/>
            <person name="Masonjones S."/>
            <person name="Stajich J.E."/>
        </authorList>
    </citation>
    <scope>NUCLEOTIDE SEQUENCE [LARGE SCALE GENOMIC DNA]</scope>
    <source>
        <strain evidence="3">CCFEE 5527</strain>
    </source>
</reference>
<name>A0A1V8SYL7_9PEZI</name>
<evidence type="ECO:0000313" key="3">
    <source>
        <dbReference type="Proteomes" id="UP000192596"/>
    </source>
</evidence>
<comment type="caution">
    <text evidence="2">The sequence shown here is derived from an EMBL/GenBank/DDBJ whole genome shotgun (WGS) entry which is preliminary data.</text>
</comment>
<dbReference type="InParanoid" id="A0A1V8SYL7"/>
<sequence>MKLSVDEYEALPVSVRRKYFSQHERLQIVQWHAAEKRSRTRPKSSWLDPPSPIEEPIRHDSVVDSSISNPTFPVTHSTQNLLQCDVPGTNTSWYLALPEKVKKQRFSPEERALLAAGCEAGAAYQAPWLATSPAVDAFRFTRPVSSACARRQPSVSSSEILDDSDDSTSAPRLASAQGMRQLETGEVAKVTMLRPRSRRQSEPARCAQAVSPPAYMAIGTAKERRKRSFRRSFALRPLPLPAPALTPLPSVPDFATSAELEPIKTPRKLSRKSMSNDSELAPDAQYFHSPEVRQTLRSLASPQLFDEAVNFGFPVVDELAALPSTADTSDHARKCSLTFSSSGEESTMPNSPVTPARSIFGDTTMFIDHPSSLHSSSSASMRQIAEMSEKTPDHFRSLSISNREMTLRMTLTRPDLRLPDVHSYSSEGHSPTEKIALRDDPLALRELPVCDDPTGSHGAFAVVDAPPARKGLKKVWKGWRKR</sequence>
<dbReference type="STRING" id="1507870.A0A1V8SYL7"/>
<evidence type="ECO:0000313" key="2">
    <source>
        <dbReference type="EMBL" id="OQO04255.1"/>
    </source>
</evidence>
<dbReference type="OrthoDB" id="5380370at2759"/>
<feature type="region of interest" description="Disordered" evidence="1">
    <location>
        <begin position="151"/>
        <end position="181"/>
    </location>
</feature>